<evidence type="ECO:0000256" key="12">
    <source>
        <dbReference type="ARBA" id="ARBA00023136"/>
    </source>
</evidence>
<dbReference type="PANTHER" id="PTHR31412">
    <property type="entry name" value="ZINC METALLOPROTEASE EGY1"/>
    <property type="match status" value="1"/>
</dbReference>
<evidence type="ECO:0000256" key="13">
    <source>
        <dbReference type="SAM" id="Phobius"/>
    </source>
</evidence>
<feature type="domain" description="Peptidase M50" evidence="14">
    <location>
        <begin position="355"/>
        <end position="501"/>
    </location>
</feature>
<dbReference type="InterPro" id="IPR044838">
    <property type="entry name" value="EGY1-like"/>
</dbReference>
<keyword evidence="9" id="KW-0809">Transit peptide</keyword>
<feature type="transmembrane region" description="Helical" evidence="13">
    <location>
        <begin position="497"/>
        <end position="523"/>
    </location>
</feature>
<accession>I0Z777</accession>
<evidence type="ECO:0000256" key="7">
    <source>
        <dbReference type="ARBA" id="ARBA00022692"/>
    </source>
</evidence>
<keyword evidence="8" id="KW-0378">Hydrolase</keyword>
<dbReference type="PANTHER" id="PTHR31412:SF0">
    <property type="entry name" value="ZINC METALLOPROTEASE EGY1, CHLOROPLASTIC-RELATED"/>
    <property type="match status" value="1"/>
</dbReference>
<evidence type="ECO:0000256" key="2">
    <source>
        <dbReference type="ARBA" id="ARBA00004229"/>
    </source>
</evidence>
<dbReference type="STRING" id="574566.I0Z777"/>
<keyword evidence="6" id="KW-0645">Protease</keyword>
<dbReference type="Proteomes" id="UP000007264">
    <property type="component" value="Unassembled WGS sequence"/>
</dbReference>
<dbReference type="GeneID" id="17044506"/>
<keyword evidence="11" id="KW-0482">Metalloprotease</keyword>
<dbReference type="GO" id="GO:0016020">
    <property type="term" value="C:membrane"/>
    <property type="evidence" value="ECO:0007669"/>
    <property type="project" value="UniProtKB-SubCell"/>
</dbReference>
<keyword evidence="7 13" id="KW-0812">Transmembrane</keyword>
<keyword evidence="10 13" id="KW-1133">Transmembrane helix</keyword>
<dbReference type="GO" id="GO:0006508">
    <property type="term" value="P:proteolysis"/>
    <property type="evidence" value="ECO:0007669"/>
    <property type="project" value="UniProtKB-KW"/>
</dbReference>
<proteinExistence type="inferred from homology"/>
<dbReference type="AlphaFoldDB" id="I0Z777"/>
<dbReference type="GO" id="GO:0009507">
    <property type="term" value="C:chloroplast"/>
    <property type="evidence" value="ECO:0007669"/>
    <property type="project" value="UniProtKB-SubCell"/>
</dbReference>
<evidence type="ECO:0000256" key="6">
    <source>
        <dbReference type="ARBA" id="ARBA00022670"/>
    </source>
</evidence>
<dbReference type="RefSeq" id="XP_005651040.1">
    <property type="nucleotide sequence ID" value="XM_005650983.1"/>
</dbReference>
<dbReference type="EMBL" id="AGSI01000002">
    <property type="protein sequence ID" value="EIE26496.1"/>
    <property type="molecule type" value="Genomic_DNA"/>
</dbReference>
<name>I0Z777_COCSC</name>
<feature type="transmembrane region" description="Helical" evidence="13">
    <location>
        <begin position="385"/>
        <end position="410"/>
    </location>
</feature>
<organism evidence="15 16">
    <name type="scientific">Coccomyxa subellipsoidea (strain C-169)</name>
    <name type="common">Green microalga</name>
    <dbReference type="NCBI Taxonomy" id="574566"/>
    <lineage>
        <taxon>Eukaryota</taxon>
        <taxon>Viridiplantae</taxon>
        <taxon>Chlorophyta</taxon>
        <taxon>core chlorophytes</taxon>
        <taxon>Trebouxiophyceae</taxon>
        <taxon>Trebouxiophyceae incertae sedis</taxon>
        <taxon>Coccomyxaceae</taxon>
        <taxon>Coccomyxa</taxon>
        <taxon>Coccomyxa subellipsoidea</taxon>
    </lineage>
</organism>
<dbReference type="Pfam" id="PF02163">
    <property type="entry name" value="Peptidase_M50"/>
    <property type="match status" value="1"/>
</dbReference>
<dbReference type="OrthoDB" id="195057at2759"/>
<evidence type="ECO:0000256" key="11">
    <source>
        <dbReference type="ARBA" id="ARBA00023049"/>
    </source>
</evidence>
<dbReference type="GO" id="GO:0008237">
    <property type="term" value="F:metallopeptidase activity"/>
    <property type="evidence" value="ECO:0007669"/>
    <property type="project" value="UniProtKB-KW"/>
</dbReference>
<dbReference type="eggNOG" id="ENOG502QUAP">
    <property type="taxonomic scope" value="Eukaryota"/>
</dbReference>
<comment type="similarity">
    <text evidence="3">Belongs to the peptidase M50B family.</text>
</comment>
<feature type="transmembrane region" description="Helical" evidence="13">
    <location>
        <begin position="456"/>
        <end position="477"/>
    </location>
</feature>
<keyword evidence="16" id="KW-1185">Reference proteome</keyword>
<dbReference type="CDD" id="cd06160">
    <property type="entry name" value="S2P-M50_like_2"/>
    <property type="match status" value="1"/>
</dbReference>
<evidence type="ECO:0000256" key="10">
    <source>
        <dbReference type="ARBA" id="ARBA00022989"/>
    </source>
</evidence>
<dbReference type="InterPro" id="IPR008915">
    <property type="entry name" value="Peptidase_M50"/>
</dbReference>
<evidence type="ECO:0000256" key="5">
    <source>
        <dbReference type="ARBA" id="ARBA00022640"/>
    </source>
</evidence>
<evidence type="ECO:0000313" key="16">
    <source>
        <dbReference type="Proteomes" id="UP000007264"/>
    </source>
</evidence>
<reference evidence="15 16" key="1">
    <citation type="journal article" date="2012" name="Genome Biol.">
        <title>The genome of the polar eukaryotic microalga coccomyxa subellipsoidea reveals traits of cold adaptation.</title>
        <authorList>
            <person name="Blanc G."/>
            <person name="Agarkova I."/>
            <person name="Grimwood J."/>
            <person name="Kuo A."/>
            <person name="Brueggeman A."/>
            <person name="Dunigan D."/>
            <person name="Gurnon J."/>
            <person name="Ladunga I."/>
            <person name="Lindquist E."/>
            <person name="Lucas S."/>
            <person name="Pangilinan J."/>
            <person name="Proschold T."/>
            <person name="Salamov A."/>
            <person name="Schmutz J."/>
            <person name="Weeks D."/>
            <person name="Yamada T."/>
            <person name="Claverie J.M."/>
            <person name="Grigoriev I."/>
            <person name="Van Etten J."/>
            <person name="Lomsadze A."/>
            <person name="Borodovsky M."/>
        </authorList>
    </citation>
    <scope>NUCLEOTIDE SEQUENCE [LARGE SCALE GENOMIC DNA]</scope>
    <source>
        <strain evidence="15 16">C-169</strain>
    </source>
</reference>
<evidence type="ECO:0000256" key="1">
    <source>
        <dbReference type="ARBA" id="ARBA00004141"/>
    </source>
</evidence>
<sequence length="577" mass="61327">MCLSQQSAPVQEEIFSSTTGNCREATCKGICFNSASDEPADTDVTIRRTIGNLDALLGIEEDEKGKPINDGESKGDRSAGLEVGIAPEVLRQLAEAEAARGPEPGDLADIKQLEKQMMQIAETAKRAASGTDEKESEAMLRTEFEKLLQILRPESVMDKEDLQQMKDKVFGPMTFFVTETRLTDDFAVDAGWLIRGNLRAKKEEVLGIVDKGIHELFGDKYSVLLVEDPDAEEEDARGGARVAFQVMPTAAVEPAPAPAWQSYAAAVLFLFSAATCLQLGLAANEIIEWLAKPENLQADSLPPFVENFDVAPYLVSALPIAGGVLGINLLHELVQRSVAASKQARPPTTSNTIKLGPPLFVPNGQIGSFGALSQTKSLVRNRTDLFDLAFSGPAAGCAVSVVVFIVGLVLSGSGLPKEELLPVPASLFQGSLLLGGLARAVLGPAAAGAPTLIHPLFITGWCGLVVSALNLLPVGSLDGGRMVQAAYGRSALAATSFFTYVGLGLGFLASSLSLPFGLFVLICQRNSEKYIQDSVTPPEPGRQRITWIAVLLSLLILLPMLPEAAENISSVAPGLYL</sequence>
<evidence type="ECO:0000259" key="14">
    <source>
        <dbReference type="Pfam" id="PF02163"/>
    </source>
</evidence>
<evidence type="ECO:0000256" key="4">
    <source>
        <dbReference type="ARBA" id="ARBA00022528"/>
    </source>
</evidence>
<feature type="transmembrane region" description="Helical" evidence="13">
    <location>
        <begin position="430"/>
        <end position="449"/>
    </location>
</feature>
<dbReference type="KEGG" id="csl:COCSUDRAFT_46110"/>
<gene>
    <name evidence="15" type="ORF">COCSUDRAFT_46110</name>
</gene>
<comment type="subcellular location">
    <subcellularLocation>
        <location evidence="1">Membrane</location>
        <topology evidence="1">Multi-pass membrane protein</topology>
    </subcellularLocation>
    <subcellularLocation>
        <location evidence="2">Plastid</location>
        <location evidence="2">Chloroplast</location>
    </subcellularLocation>
</comment>
<keyword evidence="12 13" id="KW-0472">Membrane</keyword>
<comment type="caution">
    <text evidence="15">The sequence shown here is derived from an EMBL/GenBank/DDBJ whole genome shotgun (WGS) entry which is preliminary data.</text>
</comment>
<evidence type="ECO:0000256" key="3">
    <source>
        <dbReference type="ARBA" id="ARBA00007931"/>
    </source>
</evidence>
<keyword evidence="4" id="KW-0150">Chloroplast</keyword>
<protein>
    <recommendedName>
        <fullName evidence="14">Peptidase M50 domain-containing protein</fullName>
    </recommendedName>
</protein>
<evidence type="ECO:0000313" key="15">
    <source>
        <dbReference type="EMBL" id="EIE26496.1"/>
    </source>
</evidence>
<evidence type="ECO:0000256" key="9">
    <source>
        <dbReference type="ARBA" id="ARBA00022946"/>
    </source>
</evidence>
<feature type="transmembrane region" description="Helical" evidence="13">
    <location>
        <begin position="310"/>
        <end position="330"/>
    </location>
</feature>
<keyword evidence="5" id="KW-0934">Plastid</keyword>
<evidence type="ECO:0000256" key="8">
    <source>
        <dbReference type="ARBA" id="ARBA00022801"/>
    </source>
</evidence>